<dbReference type="GO" id="GO:0006446">
    <property type="term" value="P:regulation of translational initiation"/>
    <property type="evidence" value="ECO:0007669"/>
    <property type="project" value="TreeGrafter"/>
</dbReference>
<reference evidence="4" key="3">
    <citation type="submission" date="2017-10" db="EMBL/GenBank/DDBJ databases">
        <authorList>
            <person name="Vrbovska V."/>
            <person name="Kovarovic V."/>
            <person name="Indrakova A."/>
        </authorList>
    </citation>
    <scope>NUCLEOTIDE SEQUENCE</scope>
    <source>
        <strain evidence="4">CCM 8730</strain>
    </source>
</reference>
<name>A0A2C6WN78_9STAP</name>
<evidence type="ECO:0000259" key="3">
    <source>
        <dbReference type="Pfam" id="PF09186"/>
    </source>
</evidence>
<evidence type="ECO:0000256" key="1">
    <source>
        <dbReference type="ARBA" id="ARBA00007665"/>
    </source>
</evidence>
<organism evidence="4 6">
    <name type="scientific">Staphylococcus edaphicus</name>
    <dbReference type="NCBI Taxonomy" id="1955013"/>
    <lineage>
        <taxon>Bacteria</taxon>
        <taxon>Bacillati</taxon>
        <taxon>Bacillota</taxon>
        <taxon>Bacilli</taxon>
        <taxon>Bacillales</taxon>
        <taxon>Staphylococcaceae</taxon>
        <taxon>Staphylococcus</taxon>
    </lineage>
</organism>
<dbReference type="InterPro" id="IPR023582">
    <property type="entry name" value="Impact"/>
</dbReference>
<dbReference type="EMBL" id="CP093217">
    <property type="protein sequence ID" value="UQW81032.1"/>
    <property type="molecule type" value="Genomic_DNA"/>
</dbReference>
<keyword evidence="7" id="KW-1185">Reference proteome</keyword>
<dbReference type="InterPro" id="IPR035647">
    <property type="entry name" value="EFG_III/V"/>
</dbReference>
<dbReference type="Gene3D" id="3.30.230.30">
    <property type="entry name" value="Impact, N-terminal domain"/>
    <property type="match status" value="1"/>
</dbReference>
<dbReference type="SUPFAM" id="SSF54211">
    <property type="entry name" value="Ribosomal protein S5 domain 2-like"/>
    <property type="match status" value="1"/>
</dbReference>
<dbReference type="GO" id="GO:0005737">
    <property type="term" value="C:cytoplasm"/>
    <property type="evidence" value="ECO:0007669"/>
    <property type="project" value="TreeGrafter"/>
</dbReference>
<dbReference type="RefSeq" id="WP_099090599.1">
    <property type="nucleotide sequence ID" value="NZ_CP093217.1"/>
</dbReference>
<dbReference type="InterPro" id="IPR020569">
    <property type="entry name" value="UPF0029_Impact_CS"/>
</dbReference>
<proteinExistence type="inferred from homology"/>
<evidence type="ECO:0000259" key="2">
    <source>
        <dbReference type="Pfam" id="PF01205"/>
    </source>
</evidence>
<evidence type="ECO:0000313" key="7">
    <source>
        <dbReference type="Proteomes" id="UP001056588"/>
    </source>
</evidence>
<evidence type="ECO:0000313" key="4">
    <source>
        <dbReference type="EMBL" id="PHK49264.1"/>
    </source>
</evidence>
<protein>
    <submittedName>
        <fullName evidence="4">YigZ family protein</fullName>
    </submittedName>
</protein>
<evidence type="ECO:0000313" key="6">
    <source>
        <dbReference type="Proteomes" id="UP000223828"/>
    </source>
</evidence>
<dbReference type="AlphaFoldDB" id="A0A2C6WN78"/>
<dbReference type="InterPro" id="IPR001498">
    <property type="entry name" value="Impact_N"/>
</dbReference>
<feature type="domain" description="Impact N-terminal" evidence="2">
    <location>
        <begin position="20"/>
        <end position="124"/>
    </location>
</feature>
<dbReference type="Proteomes" id="UP001056588">
    <property type="component" value="Chromosome"/>
</dbReference>
<sequence>MEDAIVTIKAEHSIENVISKSRFIAHIKPVKSEDEAKAFINQVKTQHREATHHCSAYTIGDQMNIQKANDDGEPSGTAGVPMLDILKKLEIHNACVVVTRYFGGIKLGGGGLIRAYSGAVRDVIYDIGRVELRSAIPTYVTINYDLTGKFEYELERTPYLLNTQSYTDKVRYQIDVVASDYDDFIAFLNRTTSGSYDLKEYAMMRLPFDIVTE</sequence>
<dbReference type="PROSITE" id="PS00910">
    <property type="entry name" value="UPF0029"/>
    <property type="match status" value="1"/>
</dbReference>
<gene>
    <name evidence="4" type="ORF">BTJ66_08820</name>
    <name evidence="5" type="ORF">MNY58_10665</name>
</gene>
<feature type="domain" description="UPF0029" evidence="3">
    <location>
        <begin position="140"/>
        <end position="194"/>
    </location>
</feature>
<dbReference type="InterPro" id="IPR020568">
    <property type="entry name" value="Ribosomal_Su5_D2-typ_SF"/>
</dbReference>
<dbReference type="PANTHER" id="PTHR16301">
    <property type="entry name" value="IMPACT-RELATED"/>
    <property type="match status" value="1"/>
</dbReference>
<dbReference type="PANTHER" id="PTHR16301:SF20">
    <property type="entry name" value="IMPACT FAMILY MEMBER YIGZ"/>
    <property type="match status" value="1"/>
</dbReference>
<dbReference type="Proteomes" id="UP000223828">
    <property type="component" value="Unassembled WGS sequence"/>
</dbReference>
<dbReference type="InterPro" id="IPR015796">
    <property type="entry name" value="Impact_YigZ-like"/>
</dbReference>
<dbReference type="SUPFAM" id="SSF54980">
    <property type="entry name" value="EF-G C-terminal domain-like"/>
    <property type="match status" value="1"/>
</dbReference>
<dbReference type="EMBL" id="MRZN01000014">
    <property type="protein sequence ID" value="PHK49264.1"/>
    <property type="molecule type" value="Genomic_DNA"/>
</dbReference>
<comment type="similarity">
    <text evidence="1">Belongs to the IMPACT family.</text>
</comment>
<reference evidence="4" key="1">
    <citation type="journal article" date="2017" name="Appl. Environ. Microbiol.">
        <title>Staphylococcus edaphicus sp. nov., isolated in Antarctica, harbours mecC gene and genomic islands with suspected role in adaptation to extreme environment.</title>
        <authorList>
            <person name="Pantucek R."/>
            <person name="Sedlacek I."/>
            <person name="Indrakova A."/>
            <person name="Vrbovska V."/>
            <person name="Maslanova I."/>
            <person name="Kovarovic V."/>
            <person name="Svec P."/>
            <person name="Kralova S."/>
            <person name="Kristofova L."/>
            <person name="Keklakova J."/>
            <person name="Petras P."/>
            <person name="Doskar J."/>
        </authorList>
    </citation>
    <scope>NUCLEOTIDE SEQUENCE</scope>
    <source>
        <strain evidence="4">CCM 8730</strain>
    </source>
</reference>
<reference evidence="6" key="2">
    <citation type="submission" date="2017-10" db="EMBL/GenBank/DDBJ databases">
        <title>Staphylococcus edaphicus sp. nov., isolated in Antarctica, harbouring mecC gene and genomic islands essential in adaptation to extreme environment.</title>
        <authorList>
            <person name="Pantucek R."/>
            <person name="Sedlacek I."/>
            <person name="Indrakova A."/>
            <person name="Vrbovska V."/>
            <person name="Maslanova I."/>
            <person name="Kovarovic V."/>
            <person name="Svec P."/>
            <person name="Kralova S."/>
            <person name="Kristofova L."/>
            <person name="Keklakova J."/>
            <person name="Petras P."/>
            <person name="Doskar J."/>
        </authorList>
    </citation>
    <scope>NUCLEOTIDE SEQUENCE [LARGE SCALE GENOMIC DNA]</scope>
    <source>
        <strain evidence="6">CCM 5085</strain>
    </source>
</reference>
<reference evidence="5" key="4">
    <citation type="submission" date="2022-03" db="EMBL/GenBank/DDBJ databases">
        <title>Complete Genome Sequence of Staphylococcus edaphicus strain CCM 8731.</title>
        <authorList>
            <person name="Rimmer C.O."/>
            <person name="Thomas J.C."/>
        </authorList>
    </citation>
    <scope>NUCLEOTIDE SEQUENCE</scope>
    <source>
        <strain evidence="5">CCM 8731</strain>
    </source>
</reference>
<dbReference type="NCBIfam" id="TIGR00257">
    <property type="entry name" value="IMPACT_YIGZ"/>
    <property type="match status" value="1"/>
</dbReference>
<accession>A0A2C6WN78</accession>
<dbReference type="OrthoDB" id="9813771at2"/>
<evidence type="ECO:0000313" key="5">
    <source>
        <dbReference type="EMBL" id="UQW81032.1"/>
    </source>
</evidence>
<dbReference type="Pfam" id="PF01205">
    <property type="entry name" value="Impact_N"/>
    <property type="match status" value="1"/>
</dbReference>
<dbReference type="InterPro" id="IPR015269">
    <property type="entry name" value="UPF0029_Impact_C"/>
</dbReference>
<dbReference type="Pfam" id="PF09186">
    <property type="entry name" value="DUF1949"/>
    <property type="match status" value="1"/>
</dbReference>
<dbReference type="InterPro" id="IPR036956">
    <property type="entry name" value="Impact_N_sf"/>
</dbReference>